<keyword evidence="8" id="KW-1133">Transmembrane helix</keyword>
<keyword evidence="8" id="KW-0472">Membrane</keyword>
<dbReference type="NCBIfam" id="TIGR02239">
    <property type="entry name" value="recomb_RAD51"/>
    <property type="match status" value="1"/>
</dbReference>
<dbReference type="OrthoDB" id="10251254at2759"/>
<sequence length="615" mass="67449">MAFWVDWELWEKLSVVLVLLYAFCVLGWNRWMLSKFAATEAKQREEEAEVYPMLHKDDIPFGARALERGVEVEGIWVSDPNTPTQSPRRPATPAASRSASPAPRSLHRTLDAPGCSVESQTSMVSPKPMPPAARREVVSELDLASAGFYENQRPAGIYSRASLPINPNAMRMSPAQEESLIGLKDAAGSGKRVSFHTRLFGTTSSLDNKDCPGGLDGANEDMEYVSAISESSSGLSSENKRSSRFTKRLRRRSSEEFRRRMSQIFNENIQTGLPAEELEFDPALRPGAPTPLSALDGVSGLTARDIKLFVDAGYNTVESVAYTPKRLLEQIKGISEQKATKILVEASKLVPMGFTTATEMHARRSELISITTGSKRLDTLLGGGIETGSITEIFGEFRTGKSQICHTLAVTCQLPFDMGGGEGKCLYIDTEGTFRPVRLLAVAQRYGLVGEEVLDNVAYARAYNSDHQLQLLNQASQMMCETRFSLLVVDSATSLYRTDFNGRGELASRQTHLAKFMRTLQRLADEFGIAVVITNQVVAQVDGGPSAMFNPDPKKPIGGNIIAHASTTRLSLKKGRGETRICKIYDSPCLPESDCLFAINDNGIGDPSEKDLEDK</sequence>
<dbReference type="GO" id="GO:1990426">
    <property type="term" value="P:mitotic recombination-dependent replication fork processing"/>
    <property type="evidence" value="ECO:0007669"/>
    <property type="project" value="InterPro"/>
</dbReference>
<comment type="caution">
    <text evidence="11">The sequence shown here is derived from an EMBL/GenBank/DDBJ whole genome shotgun (WGS) entry which is preliminary data.</text>
</comment>
<dbReference type="Gene3D" id="3.40.50.300">
    <property type="entry name" value="P-loop containing nucleotide triphosphate hydrolases"/>
    <property type="match status" value="1"/>
</dbReference>
<dbReference type="AlphaFoldDB" id="K9FT01"/>
<evidence type="ECO:0000256" key="7">
    <source>
        <dbReference type="SAM" id="MobiDB-lite"/>
    </source>
</evidence>
<protein>
    <submittedName>
        <fullName evidence="11">DNA repair protein RAD51, putative</fullName>
    </submittedName>
</protein>
<dbReference type="GO" id="GO:0042148">
    <property type="term" value="P:DNA strand invasion"/>
    <property type="evidence" value="ECO:0007669"/>
    <property type="project" value="TreeGrafter"/>
</dbReference>
<dbReference type="InParanoid" id="K9FT01"/>
<evidence type="ECO:0000256" key="1">
    <source>
        <dbReference type="ARBA" id="ARBA00004123"/>
    </source>
</evidence>
<reference evidence="12" key="1">
    <citation type="journal article" date="2012" name="BMC Genomics">
        <title>Genome sequence of the necrotrophic fungus Penicillium digitatum, the main postharvest pathogen of citrus.</title>
        <authorList>
            <person name="Marcet-Houben M."/>
            <person name="Ballester A.-R."/>
            <person name="de la Fuente B."/>
            <person name="Harries E."/>
            <person name="Marcos J.F."/>
            <person name="Gonzalez-Candelas L."/>
            <person name="Gabaldon T."/>
        </authorList>
    </citation>
    <scope>NUCLEOTIDE SEQUENCE [LARGE SCALE GENOMIC DNA]</scope>
    <source>
        <strain evidence="12">PHI26 / CECT 20796</strain>
    </source>
</reference>
<dbReference type="GO" id="GO:0003690">
    <property type="term" value="F:double-stranded DNA binding"/>
    <property type="evidence" value="ECO:0007669"/>
    <property type="project" value="InterPro"/>
</dbReference>
<dbReference type="InterPro" id="IPR020588">
    <property type="entry name" value="RecA_ATP-bd"/>
</dbReference>
<evidence type="ECO:0000256" key="4">
    <source>
        <dbReference type="ARBA" id="ARBA00022840"/>
    </source>
</evidence>
<evidence type="ECO:0000256" key="5">
    <source>
        <dbReference type="ARBA" id="ARBA00023242"/>
    </source>
</evidence>
<dbReference type="InterPro" id="IPR013632">
    <property type="entry name" value="Rad51_C"/>
</dbReference>
<dbReference type="InterPro" id="IPR011941">
    <property type="entry name" value="DNA_recomb/repair_Rad51"/>
</dbReference>
<dbReference type="GO" id="GO:0042802">
    <property type="term" value="F:identical protein binding"/>
    <property type="evidence" value="ECO:0007669"/>
    <property type="project" value="UniProtKB-ARBA"/>
</dbReference>
<dbReference type="GO" id="GO:0007131">
    <property type="term" value="P:reciprocal meiotic recombination"/>
    <property type="evidence" value="ECO:0007669"/>
    <property type="project" value="TreeGrafter"/>
</dbReference>
<dbReference type="FunCoup" id="K9FT01">
    <property type="interactions" value="759"/>
</dbReference>
<dbReference type="GO" id="GO:0006312">
    <property type="term" value="P:mitotic recombination"/>
    <property type="evidence" value="ECO:0007669"/>
    <property type="project" value="UniProtKB-ARBA"/>
</dbReference>
<keyword evidence="5" id="KW-0539">Nucleus</keyword>
<dbReference type="SUPFAM" id="SSF52540">
    <property type="entry name" value="P-loop containing nucleoside triphosphate hydrolases"/>
    <property type="match status" value="1"/>
</dbReference>
<dbReference type="GO" id="GO:0000150">
    <property type="term" value="F:DNA strand exchange activity"/>
    <property type="evidence" value="ECO:0007669"/>
    <property type="project" value="InterPro"/>
</dbReference>
<feature type="compositionally biased region" description="Low complexity" evidence="7">
    <location>
        <begin position="86"/>
        <end position="104"/>
    </location>
</feature>
<feature type="transmembrane region" description="Helical" evidence="8">
    <location>
        <begin position="13"/>
        <end position="33"/>
    </location>
</feature>
<dbReference type="GO" id="GO:0003697">
    <property type="term" value="F:single-stranded DNA binding"/>
    <property type="evidence" value="ECO:0007669"/>
    <property type="project" value="InterPro"/>
</dbReference>
<dbReference type="STRING" id="1170229.K9FT01"/>
<dbReference type="GO" id="GO:0070192">
    <property type="term" value="P:chromosome organization involved in meiotic cell cycle"/>
    <property type="evidence" value="ECO:0007669"/>
    <property type="project" value="TreeGrafter"/>
</dbReference>
<dbReference type="PROSITE" id="PS50163">
    <property type="entry name" value="RECA_3"/>
    <property type="match status" value="1"/>
</dbReference>
<dbReference type="Pfam" id="PF08423">
    <property type="entry name" value="Rad51"/>
    <property type="match status" value="1"/>
</dbReference>
<dbReference type="FunFam" id="3.40.50.300:FF:000092">
    <property type="entry name" value="DNA repair protein Rad51 homolog"/>
    <property type="match status" value="1"/>
</dbReference>
<dbReference type="CDD" id="cd19513">
    <property type="entry name" value="Rad51"/>
    <property type="match status" value="1"/>
</dbReference>
<evidence type="ECO:0000256" key="3">
    <source>
        <dbReference type="ARBA" id="ARBA00022741"/>
    </source>
</evidence>
<dbReference type="SMART" id="SM00382">
    <property type="entry name" value="AAA"/>
    <property type="match status" value="1"/>
</dbReference>
<evidence type="ECO:0000313" key="11">
    <source>
        <dbReference type="EMBL" id="EKV12765.1"/>
    </source>
</evidence>
<feature type="region of interest" description="Disordered" evidence="7">
    <location>
        <begin position="229"/>
        <end position="252"/>
    </location>
</feature>
<dbReference type="PANTHER" id="PTHR22942">
    <property type="entry name" value="RECA/RAD51/RADA DNA STRAND-PAIRING FAMILY MEMBER"/>
    <property type="match status" value="1"/>
</dbReference>
<accession>K9FT01</accession>
<organism evidence="11 12">
    <name type="scientific">Penicillium digitatum (strain PHI26 / CECT 20796)</name>
    <name type="common">Green mold</name>
    <dbReference type="NCBI Taxonomy" id="1170229"/>
    <lineage>
        <taxon>Eukaryota</taxon>
        <taxon>Fungi</taxon>
        <taxon>Dikarya</taxon>
        <taxon>Ascomycota</taxon>
        <taxon>Pezizomycotina</taxon>
        <taxon>Eurotiomycetes</taxon>
        <taxon>Eurotiomycetidae</taxon>
        <taxon>Eurotiales</taxon>
        <taxon>Aspergillaceae</taxon>
        <taxon>Penicillium</taxon>
    </lineage>
</organism>
<dbReference type="InterPro" id="IPR010995">
    <property type="entry name" value="DNA_repair_Rad51/TF_NusA_a-hlx"/>
</dbReference>
<dbReference type="SUPFAM" id="SSF47794">
    <property type="entry name" value="Rad51 N-terminal domain-like"/>
    <property type="match status" value="1"/>
</dbReference>
<keyword evidence="8" id="KW-0812">Transmembrane</keyword>
<feature type="compositionally biased region" description="Basic residues" evidence="7">
    <location>
        <begin position="242"/>
        <end position="251"/>
    </location>
</feature>
<feature type="domain" description="RecA family profile 2" evidence="10">
    <location>
        <begin position="546"/>
        <end position="609"/>
    </location>
</feature>
<dbReference type="FunFam" id="1.10.150.20:FF:000008">
    <property type="entry name" value="DNA repair protein RAD51 homolog"/>
    <property type="match status" value="1"/>
</dbReference>
<dbReference type="InterPro" id="IPR020587">
    <property type="entry name" value="RecA_monomer-monomer_interface"/>
</dbReference>
<proteinExistence type="inferred from homology"/>
<evidence type="ECO:0000259" key="9">
    <source>
        <dbReference type="PROSITE" id="PS50162"/>
    </source>
</evidence>
<keyword evidence="12" id="KW-1185">Reference proteome</keyword>
<evidence type="ECO:0000256" key="2">
    <source>
        <dbReference type="ARBA" id="ARBA00007095"/>
    </source>
</evidence>
<dbReference type="NCBIfam" id="NF003301">
    <property type="entry name" value="PRK04301.1"/>
    <property type="match status" value="1"/>
</dbReference>
<feature type="domain" description="RecA family profile 1" evidence="9">
    <location>
        <begin position="366"/>
        <end position="537"/>
    </location>
</feature>
<dbReference type="InterPro" id="IPR003593">
    <property type="entry name" value="AAA+_ATPase"/>
</dbReference>
<dbReference type="GO" id="GO:0140664">
    <property type="term" value="F:ATP-dependent DNA damage sensor activity"/>
    <property type="evidence" value="ECO:0007669"/>
    <property type="project" value="InterPro"/>
</dbReference>
<comment type="subcellular location">
    <subcellularLocation>
        <location evidence="1">Nucleus</location>
    </subcellularLocation>
</comment>
<evidence type="ECO:0000259" key="10">
    <source>
        <dbReference type="PROSITE" id="PS50163"/>
    </source>
</evidence>
<comment type="similarity">
    <text evidence="2">Belongs to the RecA family. RAD51 subfamily.</text>
</comment>
<dbReference type="GO" id="GO:0000723">
    <property type="term" value="P:telomere maintenance"/>
    <property type="evidence" value="ECO:0007669"/>
    <property type="project" value="UniProtKB-ARBA"/>
</dbReference>
<dbReference type="Proteomes" id="UP000009882">
    <property type="component" value="Unassembled WGS sequence"/>
</dbReference>
<dbReference type="PANTHER" id="PTHR22942:SF39">
    <property type="entry name" value="DNA REPAIR PROTEIN RAD51 HOMOLOG 1"/>
    <property type="match status" value="1"/>
</dbReference>
<evidence type="ECO:0000313" key="12">
    <source>
        <dbReference type="Proteomes" id="UP000009882"/>
    </source>
</evidence>
<dbReference type="InterPro" id="IPR027417">
    <property type="entry name" value="P-loop_NTPase"/>
</dbReference>
<feature type="region of interest" description="Disordered" evidence="7">
    <location>
        <begin position="76"/>
        <end position="130"/>
    </location>
</feature>
<keyword evidence="4 6" id="KW-0067">ATP-binding</keyword>
<keyword evidence="3 6" id="KW-0547">Nucleotide-binding</keyword>
<dbReference type="EMBL" id="AKCT01000174">
    <property type="protein sequence ID" value="EKV12765.1"/>
    <property type="molecule type" value="Genomic_DNA"/>
</dbReference>
<dbReference type="eggNOG" id="KOG1433">
    <property type="taxonomic scope" value="Eukaryota"/>
</dbReference>
<gene>
    <name evidence="11" type="ORF">PDIG_42010</name>
</gene>
<dbReference type="Pfam" id="PF14520">
    <property type="entry name" value="HHH_5"/>
    <property type="match status" value="1"/>
</dbReference>
<evidence type="ECO:0000256" key="8">
    <source>
        <dbReference type="SAM" id="Phobius"/>
    </source>
</evidence>
<dbReference type="HOGENOM" id="CLU_026863_0_0_1"/>
<dbReference type="GO" id="GO:0000794">
    <property type="term" value="C:condensed nuclear chromosome"/>
    <property type="evidence" value="ECO:0007669"/>
    <property type="project" value="TreeGrafter"/>
</dbReference>
<evidence type="ECO:0000256" key="6">
    <source>
        <dbReference type="RuleBase" id="RU003422"/>
    </source>
</evidence>
<dbReference type="Gene3D" id="1.10.150.20">
    <property type="entry name" value="5' to 3' exonuclease, C-terminal subdomain"/>
    <property type="match status" value="1"/>
</dbReference>
<dbReference type="GO" id="GO:0000730">
    <property type="term" value="P:DNA recombinase assembly"/>
    <property type="evidence" value="ECO:0007669"/>
    <property type="project" value="TreeGrafter"/>
</dbReference>
<dbReference type="GO" id="GO:0005524">
    <property type="term" value="F:ATP binding"/>
    <property type="evidence" value="ECO:0007669"/>
    <property type="project" value="UniProtKB-KW"/>
</dbReference>
<dbReference type="PROSITE" id="PS50162">
    <property type="entry name" value="RECA_2"/>
    <property type="match status" value="1"/>
</dbReference>
<name>K9FT01_PEND2</name>